<keyword evidence="3" id="KW-0812">Transmembrane</keyword>
<evidence type="ECO:0000256" key="1">
    <source>
        <dbReference type="ARBA" id="ARBA00007920"/>
    </source>
</evidence>
<feature type="domain" description="DUF676" evidence="4">
    <location>
        <begin position="1"/>
        <end position="195"/>
    </location>
</feature>
<evidence type="ECO:0000259" key="4">
    <source>
        <dbReference type="Pfam" id="PF05057"/>
    </source>
</evidence>
<dbReference type="SUPFAM" id="SSF53474">
    <property type="entry name" value="alpha/beta-Hydrolases"/>
    <property type="match status" value="1"/>
</dbReference>
<dbReference type="HOGENOM" id="CLU_027968_0_0_1"/>
<feature type="transmembrane region" description="Helical" evidence="3">
    <location>
        <begin position="269"/>
        <end position="290"/>
    </location>
</feature>
<evidence type="ECO:0000256" key="2">
    <source>
        <dbReference type="SAM" id="MobiDB-lite"/>
    </source>
</evidence>
<dbReference type="STRING" id="933084.A0A067Q323"/>
<accession>A0A067Q323</accession>
<evidence type="ECO:0000313" key="6">
    <source>
        <dbReference type="Proteomes" id="UP000027265"/>
    </source>
</evidence>
<dbReference type="InterPro" id="IPR044294">
    <property type="entry name" value="Lipase-like"/>
</dbReference>
<dbReference type="Gene3D" id="3.40.50.1820">
    <property type="entry name" value="alpha/beta hydrolase"/>
    <property type="match status" value="1"/>
</dbReference>
<dbReference type="InterPro" id="IPR029058">
    <property type="entry name" value="AB_hydrolase_fold"/>
</dbReference>
<protein>
    <recommendedName>
        <fullName evidence="4">DUF676 domain-containing protein</fullName>
    </recommendedName>
</protein>
<organism evidence="5 6">
    <name type="scientific">Jaapia argillacea MUCL 33604</name>
    <dbReference type="NCBI Taxonomy" id="933084"/>
    <lineage>
        <taxon>Eukaryota</taxon>
        <taxon>Fungi</taxon>
        <taxon>Dikarya</taxon>
        <taxon>Basidiomycota</taxon>
        <taxon>Agaricomycotina</taxon>
        <taxon>Agaricomycetes</taxon>
        <taxon>Agaricomycetidae</taxon>
        <taxon>Jaapiales</taxon>
        <taxon>Jaapiaceae</taxon>
        <taxon>Jaapia</taxon>
    </lineage>
</organism>
<proteinExistence type="inferred from homology"/>
<dbReference type="InterPro" id="IPR007751">
    <property type="entry name" value="DUF676_lipase-like"/>
</dbReference>
<comment type="similarity">
    <text evidence="1">Belongs to the putative lipase ROG1 family.</text>
</comment>
<keyword evidence="3" id="KW-1133">Transmembrane helix</keyword>
<sequence>MWGSPAHLQELRRIVSEVHAGSASGSPAPLLEVLVAETNSEDSTYDGIDWGGERVAEEIYEAVARIKGQGNEVVKFSITGYSLGGLVARYVVGVLHQRKFFENITPVNFNTFATPHIGLLRYPSFISSVLSTLGPKLLSRTGEQFYGVDRWSARGRPLLDVLADPDRIFYQALTLFPQITIYANAVNDTTVPYATAAIEFSDPFVEHETNGISIEFDPKYKPVIKSYELPTLPPPPEKLVPFSGKWFGSFKPSRPLLPPALQFRFPFNILMYMAFPLLLPVFLSLIVIRLSRAARSSRSRIRLLENHESYRQRLVHIFAEVEQEVEDAVVDFIEEINGEPDQTTSGASTPPPGSKSKSQPILSPAQRTRIISLNKLPNLKKERAFIHPVRNSHATIVCRDVKRFEAHRVGAGVIHHWADHFVL</sequence>
<reference evidence="6" key="1">
    <citation type="journal article" date="2014" name="Proc. Natl. Acad. Sci. U.S.A.">
        <title>Extensive sampling of basidiomycete genomes demonstrates inadequacy of the white-rot/brown-rot paradigm for wood decay fungi.</title>
        <authorList>
            <person name="Riley R."/>
            <person name="Salamov A.A."/>
            <person name="Brown D.W."/>
            <person name="Nagy L.G."/>
            <person name="Floudas D."/>
            <person name="Held B.W."/>
            <person name="Levasseur A."/>
            <person name="Lombard V."/>
            <person name="Morin E."/>
            <person name="Otillar R."/>
            <person name="Lindquist E.A."/>
            <person name="Sun H."/>
            <person name="LaButti K.M."/>
            <person name="Schmutz J."/>
            <person name="Jabbour D."/>
            <person name="Luo H."/>
            <person name="Baker S.E."/>
            <person name="Pisabarro A.G."/>
            <person name="Walton J.D."/>
            <person name="Blanchette R.A."/>
            <person name="Henrissat B."/>
            <person name="Martin F."/>
            <person name="Cullen D."/>
            <person name="Hibbett D.S."/>
            <person name="Grigoriev I.V."/>
        </authorList>
    </citation>
    <scope>NUCLEOTIDE SEQUENCE [LARGE SCALE GENOMIC DNA]</scope>
    <source>
        <strain evidence="6">MUCL 33604</strain>
    </source>
</reference>
<name>A0A067Q323_9AGAM</name>
<dbReference type="PANTHER" id="PTHR12482">
    <property type="entry name" value="LIPASE ROG1-RELATED-RELATED"/>
    <property type="match status" value="1"/>
</dbReference>
<keyword evidence="6" id="KW-1185">Reference proteome</keyword>
<dbReference type="Proteomes" id="UP000027265">
    <property type="component" value="Unassembled WGS sequence"/>
</dbReference>
<dbReference type="InParanoid" id="A0A067Q323"/>
<dbReference type="PANTHER" id="PTHR12482:SF62">
    <property type="entry name" value="LIPASE ROG1-RELATED"/>
    <property type="match status" value="1"/>
</dbReference>
<dbReference type="OrthoDB" id="273452at2759"/>
<dbReference type="EMBL" id="KL197712">
    <property type="protein sequence ID" value="KDQ61438.1"/>
    <property type="molecule type" value="Genomic_DNA"/>
</dbReference>
<feature type="region of interest" description="Disordered" evidence="2">
    <location>
        <begin position="338"/>
        <end position="363"/>
    </location>
</feature>
<evidence type="ECO:0000256" key="3">
    <source>
        <dbReference type="SAM" id="Phobius"/>
    </source>
</evidence>
<dbReference type="Pfam" id="PF05057">
    <property type="entry name" value="DUF676"/>
    <property type="match status" value="1"/>
</dbReference>
<dbReference type="AlphaFoldDB" id="A0A067Q323"/>
<gene>
    <name evidence="5" type="ORF">JAAARDRAFT_123313</name>
</gene>
<evidence type="ECO:0000313" key="5">
    <source>
        <dbReference type="EMBL" id="KDQ61438.1"/>
    </source>
</evidence>
<keyword evidence="3" id="KW-0472">Membrane</keyword>